<name>R7VES6_CAPTE</name>
<dbReference type="Pfam" id="PF00335">
    <property type="entry name" value="Tetraspanin"/>
    <property type="match status" value="1"/>
</dbReference>
<dbReference type="InterPro" id="IPR018499">
    <property type="entry name" value="Tetraspanin/Peripherin"/>
</dbReference>
<keyword evidence="9" id="KW-1185">Reference proteome</keyword>
<comment type="caution">
    <text evidence="6">Lacks conserved residue(s) required for the propagation of feature annotation.</text>
</comment>
<dbReference type="STRING" id="283909.R7VES6"/>
<reference evidence="8" key="3">
    <citation type="submission" date="2015-06" db="UniProtKB">
        <authorList>
            <consortium name="EnsemblMetazoa"/>
        </authorList>
    </citation>
    <scope>IDENTIFICATION</scope>
</reference>
<evidence type="ECO:0000313" key="9">
    <source>
        <dbReference type="Proteomes" id="UP000014760"/>
    </source>
</evidence>
<sequence length="241" mass="26692">MTLLGMAIYLRMNPSVLNFIRAGFQDSLDSFFILCYILVGAGAVLTFIGFMGCCAAFLEFRCLVGSFFILLFMVFAIEVGIAVWIVMHKDGLNDQARSTFPSLVKQKYDEDRSVIQIAVDHVQTNLHCCGSAGPSDWFNSTWAINHGFVHSVPVSCCQQLSFPKGYDAGVCGRQKAQRRNSKPPEIFTEGCLSRLMKLYEERFFLVTHTSAAIIGVQLLSLISSLGMCCCMRRDSAGGYKA</sequence>
<evidence type="ECO:0000256" key="5">
    <source>
        <dbReference type="ARBA" id="ARBA00023136"/>
    </source>
</evidence>
<gene>
    <name evidence="7" type="ORF">CAPTEDRAFT_228688</name>
</gene>
<organism evidence="7">
    <name type="scientific">Capitella teleta</name>
    <name type="common">Polychaete worm</name>
    <dbReference type="NCBI Taxonomy" id="283909"/>
    <lineage>
        <taxon>Eukaryota</taxon>
        <taxon>Metazoa</taxon>
        <taxon>Spiralia</taxon>
        <taxon>Lophotrochozoa</taxon>
        <taxon>Annelida</taxon>
        <taxon>Polychaeta</taxon>
        <taxon>Sedentaria</taxon>
        <taxon>Scolecida</taxon>
        <taxon>Capitellidae</taxon>
        <taxon>Capitella</taxon>
    </lineage>
</organism>
<reference evidence="7 9" key="2">
    <citation type="journal article" date="2013" name="Nature">
        <title>Insights into bilaterian evolution from three spiralian genomes.</title>
        <authorList>
            <person name="Simakov O."/>
            <person name="Marletaz F."/>
            <person name="Cho S.J."/>
            <person name="Edsinger-Gonzales E."/>
            <person name="Havlak P."/>
            <person name="Hellsten U."/>
            <person name="Kuo D.H."/>
            <person name="Larsson T."/>
            <person name="Lv J."/>
            <person name="Arendt D."/>
            <person name="Savage R."/>
            <person name="Osoegawa K."/>
            <person name="de Jong P."/>
            <person name="Grimwood J."/>
            <person name="Chapman J.A."/>
            <person name="Shapiro H."/>
            <person name="Aerts A."/>
            <person name="Otillar R.P."/>
            <person name="Terry A.Y."/>
            <person name="Boore J.L."/>
            <person name="Grigoriev I.V."/>
            <person name="Lindberg D.R."/>
            <person name="Seaver E.C."/>
            <person name="Weisblat D.A."/>
            <person name="Putnam N.H."/>
            <person name="Rokhsar D.S."/>
        </authorList>
    </citation>
    <scope>NUCLEOTIDE SEQUENCE</scope>
    <source>
        <strain evidence="7 9">I ESC-2004</strain>
    </source>
</reference>
<dbReference type="AlphaFoldDB" id="R7VES6"/>
<evidence type="ECO:0000313" key="7">
    <source>
        <dbReference type="EMBL" id="ELU17087.1"/>
    </source>
</evidence>
<keyword evidence="3 6" id="KW-0812">Transmembrane</keyword>
<proteinExistence type="inferred from homology"/>
<evidence type="ECO:0000256" key="3">
    <source>
        <dbReference type="ARBA" id="ARBA00022692"/>
    </source>
</evidence>
<evidence type="ECO:0000256" key="6">
    <source>
        <dbReference type="RuleBase" id="RU361218"/>
    </source>
</evidence>
<feature type="transmembrane region" description="Helical" evidence="6">
    <location>
        <begin position="31"/>
        <end position="58"/>
    </location>
</feature>
<dbReference type="HOGENOM" id="CLU_055524_5_2_1"/>
<feature type="transmembrane region" description="Helical" evidence="6">
    <location>
        <begin position="203"/>
        <end position="225"/>
    </location>
</feature>
<evidence type="ECO:0000256" key="1">
    <source>
        <dbReference type="ARBA" id="ARBA00004141"/>
    </source>
</evidence>
<evidence type="ECO:0000256" key="2">
    <source>
        <dbReference type="ARBA" id="ARBA00006840"/>
    </source>
</evidence>
<dbReference type="OrthoDB" id="9993879at2759"/>
<protein>
    <recommendedName>
        <fullName evidence="6">Tetraspanin</fullName>
    </recommendedName>
</protein>
<dbReference type="EMBL" id="KB292700">
    <property type="protein sequence ID" value="ELU17087.1"/>
    <property type="molecule type" value="Genomic_DNA"/>
</dbReference>
<dbReference type="PANTHER" id="PTHR19282">
    <property type="entry name" value="TETRASPANIN"/>
    <property type="match status" value="1"/>
</dbReference>
<dbReference type="Gene3D" id="1.10.1450.10">
    <property type="entry name" value="Tetraspanin"/>
    <property type="match status" value="1"/>
</dbReference>
<reference evidence="9" key="1">
    <citation type="submission" date="2012-12" db="EMBL/GenBank/DDBJ databases">
        <authorList>
            <person name="Hellsten U."/>
            <person name="Grimwood J."/>
            <person name="Chapman J.A."/>
            <person name="Shapiro H."/>
            <person name="Aerts A."/>
            <person name="Otillar R.P."/>
            <person name="Terry A.Y."/>
            <person name="Boore J.L."/>
            <person name="Simakov O."/>
            <person name="Marletaz F."/>
            <person name="Cho S.-J."/>
            <person name="Edsinger-Gonzales E."/>
            <person name="Havlak P."/>
            <person name="Kuo D.-H."/>
            <person name="Larsson T."/>
            <person name="Lv J."/>
            <person name="Arendt D."/>
            <person name="Savage R."/>
            <person name="Osoegawa K."/>
            <person name="de Jong P."/>
            <person name="Lindberg D.R."/>
            <person name="Seaver E.C."/>
            <person name="Weisblat D.A."/>
            <person name="Putnam N.H."/>
            <person name="Grigoriev I.V."/>
            <person name="Rokhsar D.S."/>
        </authorList>
    </citation>
    <scope>NUCLEOTIDE SEQUENCE</scope>
    <source>
        <strain evidence="9">I ESC-2004</strain>
    </source>
</reference>
<dbReference type="Proteomes" id="UP000014760">
    <property type="component" value="Unassembled WGS sequence"/>
</dbReference>
<dbReference type="OMA" id="AYNIGTY"/>
<dbReference type="SUPFAM" id="SSF48652">
    <property type="entry name" value="Tetraspanin"/>
    <property type="match status" value="1"/>
</dbReference>
<dbReference type="PIRSF" id="PIRSF002419">
    <property type="entry name" value="Tetraspanin"/>
    <property type="match status" value="1"/>
</dbReference>
<dbReference type="InterPro" id="IPR000301">
    <property type="entry name" value="Tetraspanin_animals"/>
</dbReference>
<accession>R7VES6</accession>
<comment type="similarity">
    <text evidence="2 6">Belongs to the tetraspanin (TM4SF) family.</text>
</comment>
<comment type="subcellular location">
    <subcellularLocation>
        <location evidence="1 6">Membrane</location>
        <topology evidence="1 6">Multi-pass membrane protein</topology>
    </subcellularLocation>
</comment>
<dbReference type="PRINTS" id="PR00259">
    <property type="entry name" value="TMFOUR"/>
</dbReference>
<feature type="transmembrane region" description="Helical" evidence="6">
    <location>
        <begin position="64"/>
        <end position="87"/>
    </location>
</feature>
<keyword evidence="5 6" id="KW-0472">Membrane</keyword>
<dbReference type="PANTHER" id="PTHR19282:SF551">
    <property type="entry name" value="RE08073P-RELATED"/>
    <property type="match status" value="1"/>
</dbReference>
<evidence type="ECO:0000313" key="8">
    <source>
        <dbReference type="EnsemblMetazoa" id="CapteP228688"/>
    </source>
</evidence>
<dbReference type="EMBL" id="AMQN01017082">
    <property type="status" value="NOT_ANNOTATED_CDS"/>
    <property type="molecule type" value="Genomic_DNA"/>
</dbReference>
<keyword evidence="4 6" id="KW-1133">Transmembrane helix</keyword>
<dbReference type="InterPro" id="IPR008952">
    <property type="entry name" value="Tetraspanin_EC2_sf"/>
</dbReference>
<dbReference type="GO" id="GO:0005886">
    <property type="term" value="C:plasma membrane"/>
    <property type="evidence" value="ECO:0007669"/>
    <property type="project" value="TreeGrafter"/>
</dbReference>
<dbReference type="EnsemblMetazoa" id="CapteT228688">
    <property type="protein sequence ID" value="CapteP228688"/>
    <property type="gene ID" value="CapteG228688"/>
</dbReference>
<evidence type="ECO:0000256" key="4">
    <source>
        <dbReference type="ARBA" id="ARBA00022989"/>
    </source>
</evidence>